<keyword evidence="1" id="KW-0732">Signal</keyword>
<protein>
    <submittedName>
        <fullName evidence="2">Uncharacterized protein</fullName>
    </submittedName>
</protein>
<feature type="chain" id="PRO_5041635681" evidence="1">
    <location>
        <begin position="20"/>
        <end position="142"/>
    </location>
</feature>
<name>A0AA97PA74_PYRO3</name>
<dbReference type="EMBL" id="JH792861">
    <property type="protein sequence ID" value="ELQ44819.1"/>
    <property type="molecule type" value="Genomic_DNA"/>
</dbReference>
<organism evidence="2">
    <name type="scientific">Pyricularia oryzae (strain Y34)</name>
    <name type="common">Rice blast fungus</name>
    <name type="synonym">Magnaporthe oryzae</name>
    <dbReference type="NCBI Taxonomy" id="1143189"/>
    <lineage>
        <taxon>Eukaryota</taxon>
        <taxon>Fungi</taxon>
        <taxon>Dikarya</taxon>
        <taxon>Ascomycota</taxon>
        <taxon>Pezizomycotina</taxon>
        <taxon>Sordariomycetes</taxon>
        <taxon>Sordariomycetidae</taxon>
        <taxon>Magnaporthales</taxon>
        <taxon>Pyriculariaceae</taxon>
        <taxon>Pyricularia</taxon>
    </lineage>
</organism>
<sequence>MTTLLVILLFRIQVLRVFAPYNPCKPAFLGYSYVYNRVRAIPTAPGCSFARFGPLIKRGGTACSTWWCRDPECMQCMQGCYPSLVDKKEFPGVLQPSPNVECLRASTCLTVTTVDKFFVTAICTNYSQNLIIDQLQQVCMAI</sequence>
<evidence type="ECO:0000256" key="1">
    <source>
        <dbReference type="SAM" id="SignalP"/>
    </source>
</evidence>
<feature type="signal peptide" evidence="1">
    <location>
        <begin position="1"/>
        <end position="19"/>
    </location>
</feature>
<accession>A0AA97PA74</accession>
<evidence type="ECO:0000313" key="2">
    <source>
        <dbReference type="EMBL" id="ELQ44819.1"/>
    </source>
</evidence>
<dbReference type="AlphaFoldDB" id="A0AA97PA74"/>
<gene>
    <name evidence="2" type="ORF">OOU_Y34scaffold00047g9</name>
</gene>
<reference evidence="2" key="1">
    <citation type="journal article" date="2012" name="PLoS Genet.">
        <title>Comparative analysis of the genomes of two field isolates of the rice blast fungus Magnaporthe oryzae.</title>
        <authorList>
            <person name="Xue M."/>
            <person name="Yang J."/>
            <person name="Li Z."/>
            <person name="Hu S."/>
            <person name="Yao N."/>
            <person name="Dean R.A."/>
            <person name="Zhao W."/>
            <person name="Shen M."/>
            <person name="Zhang H."/>
            <person name="Li C."/>
            <person name="Liu L."/>
            <person name="Cao L."/>
            <person name="Xu X."/>
            <person name="Xing Y."/>
            <person name="Hsiang T."/>
            <person name="Zhang Z."/>
            <person name="Xu J.R."/>
            <person name="Peng Y.L."/>
        </authorList>
    </citation>
    <scope>NUCLEOTIDE SEQUENCE</scope>
    <source>
        <strain evidence="2">Y34</strain>
    </source>
</reference>
<proteinExistence type="predicted"/>
<dbReference type="Proteomes" id="UP000011086">
    <property type="component" value="Unassembled WGS sequence"/>
</dbReference>